<gene>
    <name evidence="6" type="ORF">ABIE08_004040</name>
</gene>
<evidence type="ECO:0000256" key="1">
    <source>
        <dbReference type="ARBA" id="ARBA00010815"/>
    </source>
</evidence>
<proteinExistence type="inferred from homology"/>
<dbReference type="GO" id="GO:0032259">
    <property type="term" value="P:methylation"/>
    <property type="evidence" value="ECO:0007669"/>
    <property type="project" value="UniProtKB-KW"/>
</dbReference>
<dbReference type="PANTHER" id="PTHR43667">
    <property type="entry name" value="CYCLOPROPANE-FATTY-ACYL-PHOSPHOLIPID SYNTHASE"/>
    <property type="match status" value="1"/>
</dbReference>
<protein>
    <submittedName>
        <fullName evidence="6">Cyclopropane-fatty-acyl-phospholipid synthase</fullName>
        <ecNumber evidence="6">2.1.1.79</ecNumber>
    </submittedName>
</protein>
<evidence type="ECO:0000256" key="3">
    <source>
        <dbReference type="ARBA" id="ARBA00022679"/>
    </source>
</evidence>
<accession>A0ABV2R462</accession>
<keyword evidence="2 6" id="KW-0489">Methyltransferase</keyword>
<comment type="caution">
    <text evidence="6">The sequence shown here is derived from an EMBL/GenBank/DDBJ whole genome shotgun (WGS) entry which is preliminary data.</text>
</comment>
<dbReference type="PANTHER" id="PTHR43667:SF2">
    <property type="entry name" value="FATTY ACID C-METHYL TRANSFERASE"/>
    <property type="match status" value="1"/>
</dbReference>
<dbReference type="GO" id="GO:0008825">
    <property type="term" value="F:cyclopropane-fatty-acyl-phospholipid synthase activity"/>
    <property type="evidence" value="ECO:0007669"/>
    <property type="project" value="UniProtKB-EC"/>
</dbReference>
<dbReference type="Gene3D" id="3.40.50.150">
    <property type="entry name" value="Vaccinia Virus protein VP39"/>
    <property type="match status" value="1"/>
</dbReference>
<evidence type="ECO:0000313" key="6">
    <source>
        <dbReference type="EMBL" id="MET4636082.1"/>
    </source>
</evidence>
<dbReference type="InterPro" id="IPR050723">
    <property type="entry name" value="CFA/CMAS"/>
</dbReference>
<dbReference type="CDD" id="cd02440">
    <property type="entry name" value="AdoMet_MTases"/>
    <property type="match status" value="1"/>
</dbReference>
<dbReference type="Pfam" id="PF02353">
    <property type="entry name" value="CMAS"/>
    <property type="match status" value="1"/>
</dbReference>
<keyword evidence="4" id="KW-0949">S-adenosyl-L-methionine</keyword>
<dbReference type="SUPFAM" id="SSF53335">
    <property type="entry name" value="S-adenosyl-L-methionine-dependent methyltransferases"/>
    <property type="match status" value="1"/>
</dbReference>
<reference evidence="6 7" key="1">
    <citation type="submission" date="2024-06" db="EMBL/GenBank/DDBJ databases">
        <title>Sorghum-associated microbial communities from plants grown in Nebraska, USA.</title>
        <authorList>
            <person name="Schachtman D."/>
        </authorList>
    </citation>
    <scope>NUCLEOTIDE SEQUENCE [LARGE SCALE GENOMIC DNA]</scope>
    <source>
        <strain evidence="6 7">3207</strain>
    </source>
</reference>
<evidence type="ECO:0000256" key="4">
    <source>
        <dbReference type="ARBA" id="ARBA00022691"/>
    </source>
</evidence>
<dbReference type="EMBL" id="JBEPSM010000004">
    <property type="protein sequence ID" value="MET4636082.1"/>
    <property type="molecule type" value="Genomic_DNA"/>
</dbReference>
<evidence type="ECO:0000256" key="5">
    <source>
        <dbReference type="ARBA" id="ARBA00023098"/>
    </source>
</evidence>
<name>A0ABV2R462_9HYPH</name>
<comment type="similarity">
    <text evidence="1">Belongs to the CFA/CMAS family.</text>
</comment>
<keyword evidence="7" id="KW-1185">Reference proteome</keyword>
<keyword evidence="3 6" id="KW-0808">Transferase</keyword>
<dbReference type="InterPro" id="IPR029063">
    <property type="entry name" value="SAM-dependent_MTases_sf"/>
</dbReference>
<keyword evidence="5" id="KW-0443">Lipid metabolism</keyword>
<dbReference type="PIRSF" id="PIRSF003085">
    <property type="entry name" value="CMAS"/>
    <property type="match status" value="1"/>
</dbReference>
<dbReference type="RefSeq" id="WP_354553634.1">
    <property type="nucleotide sequence ID" value="NZ_JBEPSM010000004.1"/>
</dbReference>
<evidence type="ECO:0000256" key="2">
    <source>
        <dbReference type="ARBA" id="ARBA00022603"/>
    </source>
</evidence>
<dbReference type="Proteomes" id="UP001549321">
    <property type="component" value="Unassembled WGS sequence"/>
</dbReference>
<sequence length="406" mass="45463">MSHVEDKAFPAGGFLTPLWSRVLRGWADRIVAGELTIRFPDGASHTVRGVLPGPSANLHVRRGRLLWRIASGGDLGLARGYIDGDWDTADLGALLELGLVNEQALQSVLHAPGLGRILAYLRHRLRANTRAGSRRNIAFHYDLGNDFYRQWLDETMTYSSAIFTSPEQSLADAQRAKYARVVRELALGESDHVLEIGCGWGGFAEFAARETGCRITCLTLSQEQAKFARERIAAAGLADRVEIRLEDYRDCAGQFDKIVSIEMFEAVGEENWPTYFDAVRTLLRPGGRAMLQVITIAEASFDDYRRNADFIQTYIFPGGMLPSRTAFAAGVSAAKLDLVGSEFFGRDYEKTLLIWDQAFSAAWHRIEAQGFDAPFKRMWRYYLQYCAVGFRSGKIDVGQFLLQRPQ</sequence>
<organism evidence="6 7">
    <name type="scientific">Kaistia defluvii</name>
    <dbReference type="NCBI Taxonomy" id="410841"/>
    <lineage>
        <taxon>Bacteria</taxon>
        <taxon>Pseudomonadati</taxon>
        <taxon>Pseudomonadota</taxon>
        <taxon>Alphaproteobacteria</taxon>
        <taxon>Hyphomicrobiales</taxon>
        <taxon>Kaistiaceae</taxon>
        <taxon>Kaistia</taxon>
    </lineage>
</organism>
<dbReference type="InterPro" id="IPR003333">
    <property type="entry name" value="CMAS"/>
</dbReference>
<dbReference type="EC" id="2.1.1.79" evidence="6"/>
<evidence type="ECO:0000313" key="7">
    <source>
        <dbReference type="Proteomes" id="UP001549321"/>
    </source>
</evidence>